<evidence type="ECO:0000256" key="2">
    <source>
        <dbReference type="ARBA" id="ARBA00022723"/>
    </source>
</evidence>
<dbReference type="GO" id="GO:0005783">
    <property type="term" value="C:endoplasmic reticulum"/>
    <property type="evidence" value="ECO:0007669"/>
    <property type="project" value="TreeGrafter"/>
</dbReference>
<dbReference type="PANTHER" id="PTHR10869">
    <property type="entry name" value="PROLYL 4-HYDROXYLASE ALPHA SUBUNIT"/>
    <property type="match status" value="1"/>
</dbReference>
<keyword evidence="9" id="KW-1185">Reference proteome</keyword>
<name>A0A6J8AQI1_MYTCO</name>
<evidence type="ECO:0000259" key="7">
    <source>
        <dbReference type="PROSITE" id="PS51471"/>
    </source>
</evidence>
<evidence type="ECO:0000256" key="3">
    <source>
        <dbReference type="ARBA" id="ARBA00022896"/>
    </source>
</evidence>
<dbReference type="Gene3D" id="2.60.120.620">
    <property type="entry name" value="q2cbj1_9rhob like domain"/>
    <property type="match status" value="1"/>
</dbReference>
<dbReference type="InterPro" id="IPR006620">
    <property type="entry name" value="Pro_4_hyd_alph"/>
</dbReference>
<evidence type="ECO:0000313" key="8">
    <source>
        <dbReference type="EMBL" id="CAC5372068.1"/>
    </source>
</evidence>
<dbReference type="InterPro" id="IPR005123">
    <property type="entry name" value="Oxoglu/Fe-dep_dioxygenase_dom"/>
</dbReference>
<evidence type="ECO:0000256" key="6">
    <source>
        <dbReference type="ARBA" id="ARBA00023004"/>
    </source>
</evidence>
<organism evidence="8 9">
    <name type="scientific">Mytilus coruscus</name>
    <name type="common">Sea mussel</name>
    <dbReference type="NCBI Taxonomy" id="42192"/>
    <lineage>
        <taxon>Eukaryota</taxon>
        <taxon>Metazoa</taxon>
        <taxon>Spiralia</taxon>
        <taxon>Lophotrochozoa</taxon>
        <taxon>Mollusca</taxon>
        <taxon>Bivalvia</taxon>
        <taxon>Autobranchia</taxon>
        <taxon>Pteriomorphia</taxon>
        <taxon>Mytilida</taxon>
        <taxon>Mytiloidea</taxon>
        <taxon>Mytilidae</taxon>
        <taxon>Mytilinae</taxon>
        <taxon>Mytilus</taxon>
    </lineage>
</organism>
<dbReference type="PROSITE" id="PS51471">
    <property type="entry name" value="FE2OG_OXY"/>
    <property type="match status" value="1"/>
</dbReference>
<dbReference type="Pfam" id="PF13640">
    <property type="entry name" value="2OG-FeII_Oxy_3"/>
    <property type="match status" value="1"/>
</dbReference>
<comment type="cofactor">
    <cofactor evidence="1">
        <name>L-ascorbate</name>
        <dbReference type="ChEBI" id="CHEBI:38290"/>
    </cofactor>
</comment>
<keyword evidence="3" id="KW-0847">Vitamin C</keyword>
<keyword evidence="2" id="KW-0479">Metal-binding</keyword>
<keyword evidence="4" id="KW-0223">Dioxygenase</keyword>
<gene>
    <name evidence="8" type="ORF">MCOR_10303</name>
</gene>
<dbReference type="AlphaFoldDB" id="A0A6J8AQI1"/>
<accession>A0A6J8AQI1</accession>
<evidence type="ECO:0000256" key="5">
    <source>
        <dbReference type="ARBA" id="ARBA00023002"/>
    </source>
</evidence>
<keyword evidence="5" id="KW-0560">Oxidoreductase</keyword>
<feature type="domain" description="Fe2OG dioxygenase" evidence="7">
    <location>
        <begin position="155"/>
        <end position="272"/>
    </location>
</feature>
<dbReference type="InterPro" id="IPR045054">
    <property type="entry name" value="P4HA-like"/>
</dbReference>
<dbReference type="GO" id="GO:0004656">
    <property type="term" value="F:procollagen-proline 4-dioxygenase activity"/>
    <property type="evidence" value="ECO:0007669"/>
    <property type="project" value="TreeGrafter"/>
</dbReference>
<dbReference type="GO" id="GO:0005506">
    <property type="term" value="F:iron ion binding"/>
    <property type="evidence" value="ECO:0007669"/>
    <property type="project" value="InterPro"/>
</dbReference>
<protein>
    <recommendedName>
        <fullName evidence="7">Fe2OG dioxygenase domain-containing protein</fullName>
    </recommendedName>
</protein>
<keyword evidence="6" id="KW-0408">Iron</keyword>
<dbReference type="PANTHER" id="PTHR10869:SF236">
    <property type="entry name" value="PROLYL 4-HYDROXYLASE ALPHA SUBUNIT DOMAIN-CONTAINING PROTEIN"/>
    <property type="match status" value="1"/>
</dbReference>
<dbReference type="Proteomes" id="UP000507470">
    <property type="component" value="Unassembled WGS sequence"/>
</dbReference>
<dbReference type="OrthoDB" id="69177at2759"/>
<reference evidence="8 9" key="1">
    <citation type="submission" date="2020-06" db="EMBL/GenBank/DDBJ databases">
        <authorList>
            <person name="Li R."/>
            <person name="Bekaert M."/>
        </authorList>
    </citation>
    <scope>NUCLEOTIDE SEQUENCE [LARGE SCALE GENOMIC DNA]</scope>
    <source>
        <strain evidence="9">wild</strain>
    </source>
</reference>
<dbReference type="SMART" id="SM00702">
    <property type="entry name" value="P4Hc"/>
    <property type="match status" value="1"/>
</dbReference>
<sequence length="324" mass="37685">MYSEENKYCAIPFNILFTITMEYIPGLEENTNKGGELACDIDNVKTISFTPNTSKSEIRKEDIADFGDEGFLLYNVLSQEESKLIINEGEKIGFERMKGVKDEYRSAQRITLNNPDVAQFLWDRIKNYLKPIEFTETKDPKSQHIHGIPFLLKGKWEPCGLNNIFRLCRYYPGGHFAPHYDGFYAKSSHERSLKTFMLYLNNEFQDGCTQFVNENQTLYKDANGKYCAEDKNILERIHPHPGMAILFNHQRLHEGQKVRDGTKYILRTDIMYKRCGDQTMDEKEEKALQLLQEAERLEGMGDCMKASEFYRKAFKLSPALENCH</sequence>
<dbReference type="GO" id="GO:0031418">
    <property type="term" value="F:L-ascorbic acid binding"/>
    <property type="evidence" value="ECO:0007669"/>
    <property type="project" value="UniProtKB-KW"/>
</dbReference>
<evidence type="ECO:0000313" key="9">
    <source>
        <dbReference type="Proteomes" id="UP000507470"/>
    </source>
</evidence>
<dbReference type="EMBL" id="CACVKT020001833">
    <property type="protein sequence ID" value="CAC5372068.1"/>
    <property type="molecule type" value="Genomic_DNA"/>
</dbReference>
<dbReference type="InterPro" id="IPR044862">
    <property type="entry name" value="Pro_4_hyd_alph_FE2OG_OXY"/>
</dbReference>
<proteinExistence type="predicted"/>
<evidence type="ECO:0000256" key="4">
    <source>
        <dbReference type="ARBA" id="ARBA00022964"/>
    </source>
</evidence>
<evidence type="ECO:0000256" key="1">
    <source>
        <dbReference type="ARBA" id="ARBA00001961"/>
    </source>
</evidence>